<proteinExistence type="predicted"/>
<keyword evidence="1" id="KW-0472">Membrane</keyword>
<protein>
    <submittedName>
        <fullName evidence="3">Uncharacterized protein</fullName>
    </submittedName>
</protein>
<dbReference type="Proteomes" id="UP000504637">
    <property type="component" value="Unplaced"/>
</dbReference>
<dbReference type="AlphaFoldDB" id="A0A6J3MAT4"/>
<evidence type="ECO:0000313" key="3">
    <source>
        <dbReference type="RefSeq" id="XP_033462009.1"/>
    </source>
</evidence>
<keyword evidence="1" id="KW-0812">Transmembrane</keyword>
<keyword evidence="2" id="KW-1185">Reference proteome</keyword>
<accession>A0A6J3MAT4</accession>
<sequence>MSSMTSMSRYALRQHQSTPTYNLIPRRTILASIGVCSQSQVKAASNSSPTPSISSLGMIITTVSFLVLYCITTTPSWIFARSPFLFARQPEWVNRREQVSKRELYIDSVVLTSGRGLIYH</sequence>
<gene>
    <name evidence="3" type="ORF">K489DRAFT_146005</name>
</gene>
<organism evidence="3">
    <name type="scientific">Dissoconium aciculare CBS 342.82</name>
    <dbReference type="NCBI Taxonomy" id="1314786"/>
    <lineage>
        <taxon>Eukaryota</taxon>
        <taxon>Fungi</taxon>
        <taxon>Dikarya</taxon>
        <taxon>Ascomycota</taxon>
        <taxon>Pezizomycotina</taxon>
        <taxon>Dothideomycetes</taxon>
        <taxon>Dothideomycetidae</taxon>
        <taxon>Mycosphaerellales</taxon>
        <taxon>Dissoconiaceae</taxon>
        <taxon>Dissoconium</taxon>
    </lineage>
</organism>
<feature type="transmembrane region" description="Helical" evidence="1">
    <location>
        <begin position="53"/>
        <end position="71"/>
    </location>
</feature>
<evidence type="ECO:0000313" key="2">
    <source>
        <dbReference type="Proteomes" id="UP000504637"/>
    </source>
</evidence>
<reference evidence="3" key="1">
    <citation type="submission" date="2020-01" db="EMBL/GenBank/DDBJ databases">
        <authorList>
            <consortium name="DOE Joint Genome Institute"/>
            <person name="Haridas S."/>
            <person name="Albert R."/>
            <person name="Binder M."/>
            <person name="Bloem J."/>
            <person name="Labutti K."/>
            <person name="Salamov A."/>
            <person name="Andreopoulos B."/>
            <person name="Baker S.E."/>
            <person name="Barry K."/>
            <person name="Bills G."/>
            <person name="Bluhm B.H."/>
            <person name="Cannon C."/>
            <person name="Castanera R."/>
            <person name="Culley D.E."/>
            <person name="Daum C."/>
            <person name="Ezra D."/>
            <person name="Gonzalez J.B."/>
            <person name="Henrissat B."/>
            <person name="Kuo A."/>
            <person name="Liang C."/>
            <person name="Lipzen A."/>
            <person name="Lutzoni F."/>
            <person name="Magnuson J."/>
            <person name="Mondo S."/>
            <person name="Nolan M."/>
            <person name="Ohm R."/>
            <person name="Pangilinan J."/>
            <person name="Park H.-J."/>
            <person name="Ramirez L."/>
            <person name="Alfaro M."/>
            <person name="Sun H."/>
            <person name="Tritt A."/>
            <person name="Yoshinaga Y."/>
            <person name="Zwiers L.-H."/>
            <person name="Turgeon B.G."/>
            <person name="Goodwin S.B."/>
            <person name="Spatafora J.W."/>
            <person name="Crous P.W."/>
            <person name="Grigoriev I.V."/>
        </authorList>
    </citation>
    <scope>NUCLEOTIDE SEQUENCE</scope>
    <source>
        <strain evidence="3">CBS 342.82</strain>
    </source>
</reference>
<dbReference type="RefSeq" id="XP_033462009.1">
    <property type="nucleotide sequence ID" value="XM_033599178.1"/>
</dbReference>
<keyword evidence="1" id="KW-1133">Transmembrane helix</keyword>
<dbReference type="GeneID" id="54356977"/>
<evidence type="ECO:0000256" key="1">
    <source>
        <dbReference type="SAM" id="Phobius"/>
    </source>
</evidence>
<name>A0A6J3MAT4_9PEZI</name>
<reference evidence="3" key="2">
    <citation type="submission" date="2020-04" db="EMBL/GenBank/DDBJ databases">
        <authorList>
            <consortium name="NCBI Genome Project"/>
        </authorList>
    </citation>
    <scope>NUCLEOTIDE SEQUENCE</scope>
    <source>
        <strain evidence="3">CBS 342.82</strain>
    </source>
</reference>
<reference evidence="3" key="3">
    <citation type="submission" date="2025-08" db="UniProtKB">
        <authorList>
            <consortium name="RefSeq"/>
        </authorList>
    </citation>
    <scope>IDENTIFICATION</scope>
    <source>
        <strain evidence="3">CBS 342.82</strain>
    </source>
</reference>